<evidence type="ECO:0008006" key="6">
    <source>
        <dbReference type="Google" id="ProtNLM"/>
    </source>
</evidence>
<feature type="region of interest" description="Disordered" evidence="3">
    <location>
        <begin position="1"/>
        <end position="23"/>
    </location>
</feature>
<dbReference type="GO" id="GO:0005516">
    <property type="term" value="F:calmodulin binding"/>
    <property type="evidence" value="ECO:0007669"/>
    <property type="project" value="UniProtKB-KW"/>
</dbReference>
<dbReference type="Gene3D" id="1.20.5.190">
    <property type="match status" value="1"/>
</dbReference>
<evidence type="ECO:0000313" key="5">
    <source>
        <dbReference type="Proteomes" id="UP000626092"/>
    </source>
</evidence>
<feature type="compositionally biased region" description="Basic residues" evidence="3">
    <location>
        <begin position="52"/>
        <end position="61"/>
    </location>
</feature>
<dbReference type="CDD" id="cd23767">
    <property type="entry name" value="IQCD"/>
    <property type="match status" value="1"/>
</dbReference>
<evidence type="ECO:0000256" key="1">
    <source>
        <dbReference type="ARBA" id="ARBA00022860"/>
    </source>
</evidence>
<reference evidence="4" key="1">
    <citation type="submission" date="2019-11" db="EMBL/GenBank/DDBJ databases">
        <authorList>
            <person name="Liu Y."/>
            <person name="Hou J."/>
            <person name="Li T.-Q."/>
            <person name="Guan C.-H."/>
            <person name="Wu X."/>
            <person name="Wu H.-Z."/>
            <person name="Ling F."/>
            <person name="Zhang R."/>
            <person name="Shi X.-G."/>
            <person name="Ren J.-P."/>
            <person name="Chen E.-F."/>
            <person name="Sun J.-M."/>
        </authorList>
    </citation>
    <scope>NUCLEOTIDE SEQUENCE</scope>
    <source>
        <strain evidence="4">Adult_tree_wgs_1</strain>
        <tissue evidence="4">Leaves</tissue>
    </source>
</reference>
<feature type="compositionally biased region" description="Basic and acidic residues" evidence="3">
    <location>
        <begin position="40"/>
        <end position="51"/>
    </location>
</feature>
<dbReference type="AlphaFoldDB" id="A0A834LT24"/>
<feature type="compositionally biased region" description="Polar residues" evidence="3">
    <location>
        <begin position="233"/>
        <end position="249"/>
    </location>
</feature>
<evidence type="ECO:0000256" key="2">
    <source>
        <dbReference type="ARBA" id="ARBA00024341"/>
    </source>
</evidence>
<dbReference type="OrthoDB" id="1681534at2759"/>
<feature type="region of interest" description="Disordered" evidence="3">
    <location>
        <begin position="40"/>
        <end position="65"/>
    </location>
</feature>
<evidence type="ECO:0000256" key="3">
    <source>
        <dbReference type="SAM" id="MobiDB-lite"/>
    </source>
</evidence>
<dbReference type="EMBL" id="WJXA01000004">
    <property type="protein sequence ID" value="KAF7146112.1"/>
    <property type="molecule type" value="Genomic_DNA"/>
</dbReference>
<feature type="compositionally biased region" description="Basic and acidic residues" evidence="3">
    <location>
        <begin position="219"/>
        <end position="229"/>
    </location>
</feature>
<comment type="similarity">
    <text evidence="2">Belongs to the IQD family.</text>
</comment>
<keyword evidence="1" id="KW-0112">Calmodulin-binding</keyword>
<dbReference type="Pfam" id="PF00612">
    <property type="entry name" value="IQ"/>
    <property type="match status" value="2"/>
</dbReference>
<proteinExistence type="inferred from homology"/>
<feature type="region of interest" description="Disordered" evidence="3">
    <location>
        <begin position="219"/>
        <end position="251"/>
    </location>
</feature>
<feature type="region of interest" description="Disordered" evidence="3">
    <location>
        <begin position="290"/>
        <end position="334"/>
    </location>
</feature>
<feature type="region of interest" description="Disordered" evidence="3">
    <location>
        <begin position="166"/>
        <end position="199"/>
    </location>
</feature>
<dbReference type="Proteomes" id="UP000626092">
    <property type="component" value="Unassembled WGS sequence"/>
</dbReference>
<accession>A0A834LT24</accession>
<name>A0A834LT24_RHOSS</name>
<sequence>MGKAGNWIKNCWGGKKNKKKETSDRAYSFTDSEIFIRSASDRTPLRETPKEKRARSFRRSPPRVPTLRPVDHAVLESWVEQKQAVAVAAATAKLAGAAANRRGRAVEEAAAIMIQSAFRSYLARKALRALKGLVKVQALVRGYLVRRSTTATLRCMQSLATAQARARAQRMRMADESNSNYRTPSNHRKSLDRRSRPSSYQEIDWPIDENIRIVEMDFGESKRSTDSRRSFSGHPQTPQTNHQGSTRSVPNRAYSKQELRDLSLKPSALIDGSSPRARSMRFDDYYFDTAQSSSRQSSPRYSYSSAASMSDHPSHAQTHHRAVPSRAYSKQERQDLSLLQPPALVDSSPRAESGRFVDYFLDTAQSSPRASSTTSKPEYPSYDYNMMAPAYMENTEPSKAKLVRSRSGRENTEPSKAKLERSGSGREDTEPSKAKLERSRSGRENTEPSKPKAKLERSRSAPRTGADSIAGVSSRKKAPQAGTRPDSNADPWLAKLARASAPGKERDHGSSGTGHTNTVYGRSRSE</sequence>
<dbReference type="PROSITE" id="PS50096">
    <property type="entry name" value="IQ"/>
    <property type="match status" value="2"/>
</dbReference>
<protein>
    <recommendedName>
        <fullName evidence="6">DUF4005 domain-containing protein</fullName>
    </recommendedName>
</protein>
<organism evidence="4 5">
    <name type="scientific">Rhododendron simsii</name>
    <name type="common">Sims's rhododendron</name>
    <dbReference type="NCBI Taxonomy" id="118357"/>
    <lineage>
        <taxon>Eukaryota</taxon>
        <taxon>Viridiplantae</taxon>
        <taxon>Streptophyta</taxon>
        <taxon>Embryophyta</taxon>
        <taxon>Tracheophyta</taxon>
        <taxon>Spermatophyta</taxon>
        <taxon>Magnoliopsida</taxon>
        <taxon>eudicotyledons</taxon>
        <taxon>Gunneridae</taxon>
        <taxon>Pentapetalae</taxon>
        <taxon>asterids</taxon>
        <taxon>Ericales</taxon>
        <taxon>Ericaceae</taxon>
        <taxon>Ericoideae</taxon>
        <taxon>Rhodoreae</taxon>
        <taxon>Rhododendron</taxon>
    </lineage>
</organism>
<dbReference type="PANTHER" id="PTHR32295:SF216">
    <property type="entry name" value="PROTEIN IQ-DOMAIN 3"/>
    <property type="match status" value="1"/>
</dbReference>
<gene>
    <name evidence="4" type="ORF">RHSIM_Rhsim04G0198700</name>
</gene>
<feature type="compositionally biased region" description="Basic and acidic residues" evidence="3">
    <location>
        <begin position="407"/>
        <end position="459"/>
    </location>
</feature>
<feature type="compositionally biased region" description="Low complexity" evidence="3">
    <location>
        <begin position="290"/>
        <end position="311"/>
    </location>
</feature>
<feature type="compositionally biased region" description="Low complexity" evidence="3">
    <location>
        <begin position="1"/>
        <end position="14"/>
    </location>
</feature>
<keyword evidence="5" id="KW-1185">Reference proteome</keyword>
<comment type="caution">
    <text evidence="4">The sequence shown here is derived from an EMBL/GenBank/DDBJ whole genome shotgun (WGS) entry which is preliminary data.</text>
</comment>
<evidence type="ECO:0000313" key="4">
    <source>
        <dbReference type="EMBL" id="KAF7146112.1"/>
    </source>
</evidence>
<dbReference type="PANTHER" id="PTHR32295">
    <property type="entry name" value="IQ-DOMAIN 5-RELATED"/>
    <property type="match status" value="1"/>
</dbReference>
<feature type="region of interest" description="Disordered" evidence="3">
    <location>
        <begin position="393"/>
        <end position="526"/>
    </location>
</feature>
<dbReference type="SMART" id="SM00015">
    <property type="entry name" value="IQ"/>
    <property type="match status" value="2"/>
</dbReference>
<dbReference type="InterPro" id="IPR000048">
    <property type="entry name" value="IQ_motif_EF-hand-BS"/>
</dbReference>